<dbReference type="STRING" id="696281.Desru_1767"/>
<reference evidence="1 2" key="2">
    <citation type="journal article" date="2012" name="Stand. Genomic Sci.">
        <title>Complete genome sequence of the sulfate-reducing firmicute Desulfotomaculum ruminis type strain (DL(T)).</title>
        <authorList>
            <person name="Spring S."/>
            <person name="Visser M."/>
            <person name="Lu M."/>
            <person name="Copeland A."/>
            <person name="Lapidus A."/>
            <person name="Lucas S."/>
            <person name="Cheng J.F."/>
            <person name="Han C."/>
            <person name="Tapia R."/>
            <person name="Goodwin L.A."/>
            <person name="Pitluck S."/>
            <person name="Ivanova N."/>
            <person name="Land M."/>
            <person name="Hauser L."/>
            <person name="Larimer F."/>
            <person name="Rohde M."/>
            <person name="Goker M."/>
            <person name="Detter J.C."/>
            <person name="Kyrpides N.C."/>
            <person name="Woyke T."/>
            <person name="Schaap P.J."/>
            <person name="Plugge C.M."/>
            <person name="Muyzer G."/>
            <person name="Kuever J."/>
            <person name="Pereira I.A."/>
            <person name="Parshina S.N."/>
            <person name="Bernier-Latmani R."/>
            <person name="Stams A.J."/>
            <person name="Klenk H.P."/>
        </authorList>
    </citation>
    <scope>NUCLEOTIDE SEQUENCE [LARGE SCALE GENOMIC DNA]</scope>
    <source>
        <strain evidence="2">ATCC 23193 / DSM 2154 / NCIB 8452 / DL</strain>
    </source>
</reference>
<dbReference type="KEGG" id="dru:Desru_1767"/>
<protein>
    <submittedName>
        <fullName evidence="1">Uncharacterized protein</fullName>
    </submittedName>
</protein>
<evidence type="ECO:0000313" key="2">
    <source>
        <dbReference type="Proteomes" id="UP000009234"/>
    </source>
</evidence>
<dbReference type="HOGENOM" id="CLU_128597_0_0_9"/>
<sequence length="141" mass="15690">MKEQLITAVSPQLLELSVAVFTFLCAVVGHKGATHLKQQTAKVKNEELRQVIWDAIDRVDEAAEKVIGKIEQTTAGPLREAVKAGSVDREELLRLGRKAYWEVRETVGSEVVNVLERNMGDFENYLTSTIENKVLRLKAGG</sequence>
<accession>F6DTG9</accession>
<dbReference type="OrthoDB" id="1859545at2"/>
<name>F6DTG9_DESRL</name>
<dbReference type="EMBL" id="CP002780">
    <property type="protein sequence ID" value="AEG60031.1"/>
    <property type="molecule type" value="Genomic_DNA"/>
</dbReference>
<gene>
    <name evidence="1" type="ordered locus">Desru_1767</name>
</gene>
<keyword evidence="2" id="KW-1185">Reference proteome</keyword>
<dbReference type="eggNOG" id="ENOG50306P7">
    <property type="taxonomic scope" value="Bacteria"/>
</dbReference>
<evidence type="ECO:0000313" key="1">
    <source>
        <dbReference type="EMBL" id="AEG60031.1"/>
    </source>
</evidence>
<dbReference type="AlphaFoldDB" id="F6DTG9"/>
<organism evidence="1 2">
    <name type="scientific">Desulforamulus ruminis (strain ATCC 23193 / DSM 2154 / NCIMB 8452 / DL)</name>
    <name type="common">Desulfotomaculum ruminis</name>
    <dbReference type="NCBI Taxonomy" id="696281"/>
    <lineage>
        <taxon>Bacteria</taxon>
        <taxon>Bacillati</taxon>
        <taxon>Bacillota</taxon>
        <taxon>Clostridia</taxon>
        <taxon>Eubacteriales</taxon>
        <taxon>Peptococcaceae</taxon>
        <taxon>Desulforamulus</taxon>
    </lineage>
</organism>
<reference evidence="2" key="1">
    <citation type="submission" date="2011-05" db="EMBL/GenBank/DDBJ databases">
        <title>Complete sequence of Desulfotomaculum ruminis DSM 2154.</title>
        <authorList>
            <person name="Lucas S."/>
            <person name="Copeland A."/>
            <person name="Lapidus A."/>
            <person name="Cheng J.-F."/>
            <person name="Goodwin L."/>
            <person name="Pitluck S."/>
            <person name="Lu M."/>
            <person name="Detter J.C."/>
            <person name="Han C."/>
            <person name="Tapia R."/>
            <person name="Land M."/>
            <person name="Hauser L."/>
            <person name="Kyrpides N."/>
            <person name="Ivanova N."/>
            <person name="Mikhailova N."/>
            <person name="Pagani I."/>
            <person name="Stams A.J.M."/>
            <person name="Plugge C.M."/>
            <person name="Muyzer G."/>
            <person name="Kuever J."/>
            <person name="Parshina S.N."/>
            <person name="Ivanova A.E."/>
            <person name="Nazina T.N."/>
            <person name="Brambilla E."/>
            <person name="Spring S."/>
            <person name="Klenk H.-P."/>
            <person name="Woyke T."/>
        </authorList>
    </citation>
    <scope>NUCLEOTIDE SEQUENCE [LARGE SCALE GENOMIC DNA]</scope>
    <source>
        <strain evidence="2">ATCC 23193 / DSM 2154 / NCIB 8452 / DL</strain>
    </source>
</reference>
<dbReference type="Proteomes" id="UP000009234">
    <property type="component" value="Chromosome"/>
</dbReference>
<dbReference type="RefSeq" id="WP_013841795.1">
    <property type="nucleotide sequence ID" value="NC_015589.1"/>
</dbReference>
<proteinExistence type="predicted"/>